<organism evidence="1 2">
    <name type="scientific">Paramuricea clavata</name>
    <name type="common">Red gorgonian</name>
    <name type="synonym">Violescent sea-whip</name>
    <dbReference type="NCBI Taxonomy" id="317549"/>
    <lineage>
        <taxon>Eukaryota</taxon>
        <taxon>Metazoa</taxon>
        <taxon>Cnidaria</taxon>
        <taxon>Anthozoa</taxon>
        <taxon>Octocorallia</taxon>
        <taxon>Malacalcyonacea</taxon>
        <taxon>Plexauridae</taxon>
        <taxon>Paramuricea</taxon>
    </lineage>
</organism>
<protein>
    <submittedName>
        <fullName evidence="1">Uncharacterized protein</fullName>
    </submittedName>
</protein>
<gene>
    <name evidence="1" type="ORF">PACLA_8A066745</name>
</gene>
<dbReference type="AlphaFoldDB" id="A0A7D9I5J9"/>
<comment type="caution">
    <text evidence="1">The sequence shown here is derived from an EMBL/GenBank/DDBJ whole genome shotgun (WGS) entry which is preliminary data.</text>
</comment>
<evidence type="ECO:0000313" key="1">
    <source>
        <dbReference type="EMBL" id="CAB3997652.1"/>
    </source>
</evidence>
<sequence length="267" mass="29991">MRKDKDGAKALHLNISKEKYKCISNFFFTIESCVKFPPKLKLCRYNGWILDVQRTDNVSMDCFVTCDEMQSVKQLKAAINHRFNENCGVYWNNLTDAQLTDYSWSKVREFMTNGGKTLVGTLTTGQQHFMKKRNEEGQLVPMDECDQAFLESCKDAVHVKMLLSPHSCPVPTAVGETASGKSTALTLISKLCGLHTVSKSSGEFIISYLKRTTFPLCLDDPSRQSSTVGPLVSVFNGLGQQTKERGNETPRTSFLLTVNFTMDDNIR</sequence>
<keyword evidence="2" id="KW-1185">Reference proteome</keyword>
<proteinExistence type="predicted"/>
<dbReference type="EMBL" id="CACRXK020003155">
    <property type="protein sequence ID" value="CAB3997652.1"/>
    <property type="molecule type" value="Genomic_DNA"/>
</dbReference>
<reference evidence="1" key="1">
    <citation type="submission" date="2020-04" db="EMBL/GenBank/DDBJ databases">
        <authorList>
            <person name="Alioto T."/>
            <person name="Alioto T."/>
            <person name="Gomez Garrido J."/>
        </authorList>
    </citation>
    <scope>NUCLEOTIDE SEQUENCE</scope>
    <source>
        <strain evidence="1">A484AB</strain>
    </source>
</reference>
<accession>A0A7D9I5J9</accession>
<dbReference type="Proteomes" id="UP001152795">
    <property type="component" value="Unassembled WGS sequence"/>
</dbReference>
<evidence type="ECO:0000313" key="2">
    <source>
        <dbReference type="Proteomes" id="UP001152795"/>
    </source>
</evidence>
<name>A0A7D9I5J9_PARCT</name>